<feature type="transmembrane region" description="Helical" evidence="6">
    <location>
        <begin position="374"/>
        <end position="395"/>
    </location>
</feature>
<feature type="transmembrane region" description="Helical" evidence="6">
    <location>
        <begin position="120"/>
        <end position="147"/>
    </location>
</feature>
<sequence>MRFTSNSWTKRLHSASWPQVLGKGGEQIRAVLNGKGSDNHAAGRMAVSTFAIRIGGAALAYLSQIVFARALGAHDYGIYSVAWTLVIILGVMSCGGFSASANRFLPQYRQASDLDGLRGFLFASRVSAFLIGAATAILGIGIVFLVSPIIEPYYVQPIAVVLLALPFFAFGLVQDGIARSYDWSSLSMLPTYIWRPLTILILLFVAIFAGLKADALTMATVAICAAMLIALYQYLQLSRRLSHQVPIGPRRIELKNWILISLPMLMVDGFLQLITSADVIMVSFFQDPDEVAIYFAASRTLALVHFVYFAVRAASAHRFSDYMHRQDQKGLEDYVRKATHWTFWPSLLAGAGLLLIAPLLLALFGSGYESGYQLIAILMIGVLARASVGPADALLTMTGHQKNCAGIYAVTFLLNVLLNLAFIPLLGLAGAAIATSCAILFEASALALVAKRKLNITTFVLLLLFPPKDRQVDQ</sequence>
<reference evidence="7 8" key="1">
    <citation type="submission" date="2023-03" db="EMBL/GenBank/DDBJ databases">
        <title>Roseibium porphyridii sp. nov. and Roseibium rhodosorbium sp. nov. isolated from marine algae, Porphyridium cruentum and Rhodosorus marinus, respectively.</title>
        <authorList>
            <person name="Lee M.W."/>
            <person name="Choi B.J."/>
            <person name="Lee J.K."/>
            <person name="Choi D.G."/>
            <person name="Baek J.H."/>
            <person name="Bayburt H."/>
            <person name="Kim J.M."/>
            <person name="Han D.M."/>
            <person name="Kim K.H."/>
            <person name="Jeon C.O."/>
        </authorList>
    </citation>
    <scope>NUCLEOTIDE SEQUENCE [LARGE SCALE GENOMIC DNA]</scope>
    <source>
        <strain evidence="7 8">KMA01</strain>
    </source>
</reference>
<evidence type="ECO:0000313" key="8">
    <source>
        <dbReference type="Proteomes" id="UP001209803"/>
    </source>
</evidence>
<evidence type="ECO:0000256" key="2">
    <source>
        <dbReference type="ARBA" id="ARBA00022475"/>
    </source>
</evidence>
<dbReference type="EMBL" id="CP120863">
    <property type="protein sequence ID" value="WFE90423.1"/>
    <property type="molecule type" value="Genomic_DNA"/>
</dbReference>
<keyword evidence="5 6" id="KW-0472">Membrane</keyword>
<accession>A0ABY8FCR9</accession>
<keyword evidence="4 6" id="KW-1133">Transmembrane helix</keyword>
<organism evidence="7 8">
    <name type="scientific">Roseibium porphyridii</name>
    <dbReference type="NCBI Taxonomy" id="2866279"/>
    <lineage>
        <taxon>Bacteria</taxon>
        <taxon>Pseudomonadati</taxon>
        <taxon>Pseudomonadota</taxon>
        <taxon>Alphaproteobacteria</taxon>
        <taxon>Hyphomicrobiales</taxon>
        <taxon>Stappiaceae</taxon>
        <taxon>Roseibium</taxon>
    </lineage>
</organism>
<dbReference type="InterPro" id="IPR002797">
    <property type="entry name" value="Polysacc_synth"/>
</dbReference>
<feature type="transmembrane region" description="Helical" evidence="6">
    <location>
        <begin position="76"/>
        <end position="99"/>
    </location>
</feature>
<evidence type="ECO:0000256" key="4">
    <source>
        <dbReference type="ARBA" id="ARBA00022989"/>
    </source>
</evidence>
<feature type="transmembrane region" description="Helical" evidence="6">
    <location>
        <begin position="193"/>
        <end position="211"/>
    </location>
</feature>
<gene>
    <name evidence="7" type="ORF">K1718_03470</name>
</gene>
<feature type="transmembrane region" description="Helical" evidence="6">
    <location>
        <begin position="50"/>
        <end position="70"/>
    </location>
</feature>
<feature type="transmembrane region" description="Helical" evidence="6">
    <location>
        <begin position="153"/>
        <end position="173"/>
    </location>
</feature>
<dbReference type="InterPro" id="IPR050833">
    <property type="entry name" value="Poly_Biosynth_Transport"/>
</dbReference>
<dbReference type="Proteomes" id="UP001209803">
    <property type="component" value="Chromosome"/>
</dbReference>
<evidence type="ECO:0000256" key="1">
    <source>
        <dbReference type="ARBA" id="ARBA00004651"/>
    </source>
</evidence>
<evidence type="ECO:0000313" key="7">
    <source>
        <dbReference type="EMBL" id="WFE90423.1"/>
    </source>
</evidence>
<dbReference type="PANTHER" id="PTHR30250">
    <property type="entry name" value="PST FAMILY PREDICTED COLANIC ACID TRANSPORTER"/>
    <property type="match status" value="1"/>
</dbReference>
<dbReference type="PANTHER" id="PTHR30250:SF11">
    <property type="entry name" value="O-ANTIGEN TRANSPORTER-RELATED"/>
    <property type="match status" value="1"/>
</dbReference>
<keyword evidence="8" id="KW-1185">Reference proteome</keyword>
<evidence type="ECO:0000256" key="6">
    <source>
        <dbReference type="SAM" id="Phobius"/>
    </source>
</evidence>
<evidence type="ECO:0000256" key="5">
    <source>
        <dbReference type="ARBA" id="ARBA00023136"/>
    </source>
</evidence>
<dbReference type="Pfam" id="PF01943">
    <property type="entry name" value="Polysacc_synt"/>
    <property type="match status" value="1"/>
</dbReference>
<feature type="transmembrane region" description="Helical" evidence="6">
    <location>
        <begin position="217"/>
        <end position="235"/>
    </location>
</feature>
<evidence type="ECO:0000256" key="3">
    <source>
        <dbReference type="ARBA" id="ARBA00022692"/>
    </source>
</evidence>
<dbReference type="RefSeq" id="WP_265679734.1">
    <property type="nucleotide sequence ID" value="NZ_CP120863.1"/>
</dbReference>
<keyword evidence="2" id="KW-1003">Cell membrane</keyword>
<feature type="transmembrane region" description="Helical" evidence="6">
    <location>
        <begin position="432"/>
        <end position="450"/>
    </location>
</feature>
<protein>
    <submittedName>
        <fullName evidence="7">Oligosaccharide flippase family protein</fullName>
    </submittedName>
</protein>
<feature type="transmembrane region" description="Helical" evidence="6">
    <location>
        <begin position="256"/>
        <end position="285"/>
    </location>
</feature>
<comment type="subcellular location">
    <subcellularLocation>
        <location evidence="1">Cell membrane</location>
        <topology evidence="1">Multi-pass membrane protein</topology>
    </subcellularLocation>
</comment>
<feature type="transmembrane region" description="Helical" evidence="6">
    <location>
        <begin position="407"/>
        <end position="426"/>
    </location>
</feature>
<proteinExistence type="predicted"/>
<feature type="transmembrane region" description="Helical" evidence="6">
    <location>
        <begin position="291"/>
        <end position="311"/>
    </location>
</feature>
<keyword evidence="3 6" id="KW-0812">Transmembrane</keyword>
<name>A0ABY8FCR9_9HYPH</name>
<feature type="transmembrane region" description="Helical" evidence="6">
    <location>
        <begin position="346"/>
        <end position="368"/>
    </location>
</feature>